<dbReference type="EMBL" id="JAPUFD010000018">
    <property type="protein sequence ID" value="MDI1492347.1"/>
    <property type="molecule type" value="Genomic_DNA"/>
</dbReference>
<feature type="compositionally biased region" description="Low complexity" evidence="1">
    <location>
        <begin position="74"/>
        <end position="102"/>
    </location>
</feature>
<reference evidence="4" key="1">
    <citation type="journal article" date="2023" name="Genome Biol. Evol.">
        <title>First Whole Genome Sequence and Flow Cytometry Genome Size Data for the Lichen-Forming Fungus Ramalina farinacea (Ascomycota).</title>
        <authorList>
            <person name="Llewellyn T."/>
            <person name="Mian S."/>
            <person name="Hill R."/>
            <person name="Leitch I.J."/>
            <person name="Gaya E."/>
        </authorList>
    </citation>
    <scope>NUCLEOTIDE SEQUENCE</scope>
    <source>
        <strain evidence="4">LIQ254RAFAR</strain>
    </source>
</reference>
<feature type="transmembrane region" description="Helical" evidence="2">
    <location>
        <begin position="281"/>
        <end position="304"/>
    </location>
</feature>
<name>A0AA43U1D0_9LECA</name>
<feature type="domain" description="WSC" evidence="3">
    <location>
        <begin position="1"/>
        <end position="64"/>
    </location>
</feature>
<keyword evidence="2" id="KW-1133">Transmembrane helix</keyword>
<dbReference type="AlphaFoldDB" id="A0AA43U1D0"/>
<keyword evidence="2" id="KW-0472">Membrane</keyword>
<evidence type="ECO:0000256" key="2">
    <source>
        <dbReference type="SAM" id="Phobius"/>
    </source>
</evidence>
<feature type="region of interest" description="Disordered" evidence="1">
    <location>
        <begin position="69"/>
        <end position="105"/>
    </location>
</feature>
<dbReference type="Pfam" id="PF01822">
    <property type="entry name" value="WSC"/>
    <property type="match status" value="1"/>
</dbReference>
<dbReference type="PROSITE" id="PS51212">
    <property type="entry name" value="WSC"/>
    <property type="match status" value="1"/>
</dbReference>
<evidence type="ECO:0000256" key="1">
    <source>
        <dbReference type="SAM" id="MobiDB-lite"/>
    </source>
</evidence>
<protein>
    <submittedName>
        <fullName evidence="4">Cell wall integrity and stress response component 4</fullName>
    </submittedName>
</protein>
<feature type="region of interest" description="Disordered" evidence="1">
    <location>
        <begin position="312"/>
        <end position="372"/>
    </location>
</feature>
<organism evidence="4 5">
    <name type="scientific">Ramalina farinacea</name>
    <dbReference type="NCBI Taxonomy" id="258253"/>
    <lineage>
        <taxon>Eukaryota</taxon>
        <taxon>Fungi</taxon>
        <taxon>Dikarya</taxon>
        <taxon>Ascomycota</taxon>
        <taxon>Pezizomycotina</taxon>
        <taxon>Lecanoromycetes</taxon>
        <taxon>OSLEUM clade</taxon>
        <taxon>Lecanoromycetidae</taxon>
        <taxon>Lecanorales</taxon>
        <taxon>Lecanorineae</taxon>
        <taxon>Ramalinaceae</taxon>
        <taxon>Ramalina</taxon>
    </lineage>
</organism>
<proteinExistence type="predicted"/>
<evidence type="ECO:0000313" key="4">
    <source>
        <dbReference type="EMBL" id="MDI1492347.1"/>
    </source>
</evidence>
<feature type="region of interest" description="Disordered" evidence="1">
    <location>
        <begin position="200"/>
        <end position="231"/>
    </location>
</feature>
<feature type="compositionally biased region" description="Polar residues" evidence="1">
    <location>
        <begin position="319"/>
        <end position="333"/>
    </location>
</feature>
<accession>A0AA43U1D0</accession>
<gene>
    <name evidence="4" type="primary">WSC4</name>
    <name evidence="4" type="ORF">OHK93_003560</name>
</gene>
<dbReference type="InterPro" id="IPR002889">
    <property type="entry name" value="WSC_carb-bd"/>
</dbReference>
<keyword evidence="5" id="KW-1185">Reference proteome</keyword>
<dbReference type="Proteomes" id="UP001161017">
    <property type="component" value="Unassembled WGS sequence"/>
</dbReference>
<sequence>MSNGKCHDECSGYAFAIVQYKSCWCSNYAPGDTTSTGSCNVNCPGYPFEQCGDQSAGLYGYIALGPSPQGTQGGAASSTPSPSASPSQGSNSNNQQQAVSGQKSPLKGIATSVLRVGATLSGSPGPFGPSTFTQSATNADTPIEVADLTTISQNSQPSPVQITVQNTVTNTPQVETQVVSVTPSVETSTANRYIPVSITLTPETTSTPTPTPTPISTPQTTPSTTSSPSLTWTPTPVVSVMTVTGKVQTLTVTPTAPPEAVQTVIAAKDKSGGFFSDSGKVAGTFVAVAAIVLAALAGLAFFLWRRRRRNQQQEALPSTAGSGTPQRRPSRLSQMGLLGGSLREKKQPPTIQTSGWGPATSAEKSPADTLNRRDSYPRVVDQRLEPTALWNPLHDNGSHVSVRSFRDDQDYSRRMLRVRGAFGS</sequence>
<feature type="compositionally biased region" description="Low complexity" evidence="1">
    <location>
        <begin position="216"/>
        <end position="231"/>
    </location>
</feature>
<keyword evidence="2" id="KW-0812">Transmembrane</keyword>
<evidence type="ECO:0000259" key="3">
    <source>
        <dbReference type="PROSITE" id="PS51212"/>
    </source>
</evidence>
<comment type="caution">
    <text evidence="4">The sequence shown here is derived from an EMBL/GenBank/DDBJ whole genome shotgun (WGS) entry which is preliminary data.</text>
</comment>
<evidence type="ECO:0000313" key="5">
    <source>
        <dbReference type="Proteomes" id="UP001161017"/>
    </source>
</evidence>